<evidence type="ECO:0000256" key="4">
    <source>
        <dbReference type="ARBA" id="ARBA00022475"/>
    </source>
</evidence>
<evidence type="ECO:0000256" key="7">
    <source>
        <dbReference type="ARBA" id="ARBA00023136"/>
    </source>
</evidence>
<dbReference type="Pfam" id="PF06173">
    <property type="entry name" value="DUF986"/>
    <property type="match status" value="1"/>
</dbReference>
<comment type="caution">
    <text evidence="9">The sequence shown here is derived from an EMBL/GenBank/DDBJ whole genome shotgun (WGS) entry which is preliminary data.</text>
</comment>
<comment type="subcellular location">
    <subcellularLocation>
        <location evidence="1">Cell membrane</location>
        <topology evidence="1">Multi-pass membrane protein</topology>
    </subcellularLocation>
</comment>
<dbReference type="AlphaFoldDB" id="A0A2N5GS65"/>
<keyword evidence="12" id="KW-1185">Reference proteome</keyword>
<feature type="transmembrane region" description="Helical" evidence="8">
    <location>
        <begin position="6"/>
        <end position="24"/>
    </location>
</feature>
<organism evidence="9 11">
    <name type="scientific">Bacillus canaveralius</name>
    <dbReference type="NCBI Taxonomy" id="1403243"/>
    <lineage>
        <taxon>Bacteria</taxon>
        <taxon>Bacillati</taxon>
        <taxon>Bacillota</taxon>
        <taxon>Bacilli</taxon>
        <taxon>Bacillales</taxon>
        <taxon>Bacillaceae</taxon>
        <taxon>Bacillus</taxon>
    </lineage>
</organism>
<dbReference type="RefSeq" id="WP_101575489.1">
    <property type="nucleotide sequence ID" value="NZ_PGVA01000003.1"/>
</dbReference>
<dbReference type="OrthoDB" id="2360740at2"/>
<evidence type="ECO:0000313" key="12">
    <source>
        <dbReference type="Proteomes" id="UP000235114"/>
    </source>
</evidence>
<evidence type="ECO:0000313" key="10">
    <source>
        <dbReference type="EMBL" id="PLR98627.1"/>
    </source>
</evidence>
<dbReference type="Proteomes" id="UP000234951">
    <property type="component" value="Unassembled WGS sequence"/>
</dbReference>
<evidence type="ECO:0000313" key="11">
    <source>
        <dbReference type="Proteomes" id="UP000234951"/>
    </source>
</evidence>
<keyword evidence="6 8" id="KW-1133">Transmembrane helix</keyword>
<accession>A0A2N5GS65</accession>
<evidence type="ECO:0000256" key="5">
    <source>
        <dbReference type="ARBA" id="ARBA00022692"/>
    </source>
</evidence>
<name>A0A2N5GS65_9BACI</name>
<evidence type="ECO:0000256" key="2">
    <source>
        <dbReference type="ARBA" id="ARBA00009962"/>
    </source>
</evidence>
<reference evidence="9 11" key="1">
    <citation type="submission" date="2017-11" db="EMBL/GenBank/DDBJ databases">
        <title>Comparitive Functional Genomics of Dry Heat Resistant strains isolated from the Viking Spacecraft.</title>
        <authorList>
            <person name="Seuylemezian A."/>
            <person name="Cooper K."/>
            <person name="Vaishampayan P."/>
        </authorList>
    </citation>
    <scope>NUCLEOTIDE SEQUENCE [LARGE SCALE GENOMIC DNA]</scope>
    <source>
        <strain evidence="9 11">M4.6</strain>
    </source>
</reference>
<dbReference type="HAMAP" id="MF_01071">
    <property type="entry name" value="UPF0266"/>
    <property type="match status" value="1"/>
</dbReference>
<evidence type="ECO:0000256" key="3">
    <source>
        <dbReference type="ARBA" id="ARBA00019407"/>
    </source>
</evidence>
<evidence type="ECO:0000256" key="6">
    <source>
        <dbReference type="ARBA" id="ARBA00022989"/>
    </source>
</evidence>
<keyword evidence="5 8" id="KW-0812">Transmembrane</keyword>
<dbReference type="Proteomes" id="UP000235114">
    <property type="component" value="Unassembled WGS sequence"/>
</dbReference>
<feature type="transmembrane region" description="Helical" evidence="8">
    <location>
        <begin position="69"/>
        <end position="87"/>
    </location>
</feature>
<proteinExistence type="inferred from homology"/>
<reference evidence="10 12" key="2">
    <citation type="submission" date="2017-12" db="EMBL/GenBank/DDBJ databases">
        <title>Comparative Functional Genomics of Dry Heat Resistant strains isolated from the Viking Spacecraft.</title>
        <authorList>
            <person name="Seuylemezian A."/>
            <person name="Cooper K."/>
            <person name="Vaishampayan P."/>
        </authorList>
    </citation>
    <scope>NUCLEOTIDE SEQUENCE [LARGE SCALE GENOMIC DNA]</scope>
    <source>
        <strain evidence="10 12">ATCC 29669</strain>
    </source>
</reference>
<evidence type="ECO:0000313" key="9">
    <source>
        <dbReference type="EMBL" id="PLR86394.1"/>
    </source>
</evidence>
<keyword evidence="7 8" id="KW-0472">Membrane</keyword>
<dbReference type="InterPro" id="IPR009328">
    <property type="entry name" value="DUF986"/>
</dbReference>
<comment type="similarity">
    <text evidence="2">Belongs to the UPF0266 family.</text>
</comment>
<dbReference type="NCBIfam" id="NF002791">
    <property type="entry name" value="PRK02913.1"/>
    <property type="match status" value="1"/>
</dbReference>
<evidence type="ECO:0000256" key="1">
    <source>
        <dbReference type="ARBA" id="ARBA00004651"/>
    </source>
</evidence>
<protein>
    <recommendedName>
        <fullName evidence="3">UPF0266 membrane protein YobD</fullName>
    </recommendedName>
</protein>
<dbReference type="GO" id="GO:0005886">
    <property type="term" value="C:plasma membrane"/>
    <property type="evidence" value="ECO:0007669"/>
    <property type="project" value="UniProtKB-SubCell"/>
</dbReference>
<feature type="transmembrane region" description="Helical" evidence="8">
    <location>
        <begin position="44"/>
        <end position="63"/>
    </location>
</feature>
<dbReference type="EMBL" id="PGVD01000021">
    <property type="protein sequence ID" value="PLR98627.1"/>
    <property type="molecule type" value="Genomic_DNA"/>
</dbReference>
<dbReference type="EMBL" id="PGVA01000003">
    <property type="protein sequence ID" value="PLR86394.1"/>
    <property type="molecule type" value="Genomic_DNA"/>
</dbReference>
<keyword evidence="4" id="KW-1003">Cell membrane</keyword>
<sequence length="151" mass="17076">MSITEGILLALIALSLAYIVYDSLVIPMLKGKTILTVPLKKRNLADQLIFAGLLVILVVSNIVSGGNDMVTYLLAGYAAIILYFVLLRTPKARFKEQGYFYGNFYSDYDRVKNMNLSEDGILVIETNRQRQLLQVAHMEDLEKVLKVYTEH</sequence>
<evidence type="ECO:0000256" key="8">
    <source>
        <dbReference type="SAM" id="Phobius"/>
    </source>
</evidence>
<gene>
    <name evidence="9" type="ORF">CU635_02025</name>
    <name evidence="10" type="ORF">CVD25_07870</name>
</gene>